<sequence>MTNKPDSYAGFNDYNPLLDSEGLKYDTDLQQAVLKTSHGRRAPPTSQKGGFLSKMKNAFTRQKHPDVPASTTNTTGRLGTASKAALQQQQSTLVNAPLGSTARRPTTAQKRPTTAIQGAGFMAGVGAFGSHVATAGPNQFEKKEESNEDKARKMEKRIIDLVDESCLAYERNDNKLALEKAEEAMQTDKSLGRYREEQNMNESDLNLTGCVILHCANMYTKCGMNTEALNQYNVILKNKLIPVHNRIRLNIGNIFLHSKQYVKALKMYRMTLDQISDQNADLKFKIRENIAATHIITGQYAEAIQAYESIAQERPNYRSCFNLFLCYYTLGQRDKARTAFSELLKIPFVKSEDEPVISIDKENKQTSLLSEAIRDDRLRQYERKRRRFAEHIIITAAKLIGNSAEGDFVGGYEWCIEQVRASPYLELASGLEIQKAIAYLRDDNFSKAIATLKEFEKAEARLAGAASTNLSFLYFLEKDLNNAHKYADLALRSDKFNPSSLINKGNCCFAQNDYDKARYYYEEALNIDAGSVEALHNLILTLIKSNQYQRVKDYLHKYMTIQPANSQVFCLMGQVLQQTNDIDHAKSWYLQALSTHRTDGYLHRHIGELLDHQGDKADALQYYFDAYRHNPSDMETLQWLASYYIEAQFPDKAVEFCAQAALVKPGEIKWHLMVASCYRRVGDYTAALEKYKWIHQHFPDDTDCIQFLIKIATDLSLPDRELYENELKKVNKRKEIQQQRKTSAEKSRNLIHGRKVTSTERDVSLNARLPVTDERRKRTPIDLDNTEGVFSPPEHVSVRPYVDQFPKHMVSERPKTAISKKDANTIEFDDNDDAAELLPD</sequence>
<dbReference type="GO" id="GO:0042073">
    <property type="term" value="P:intraciliary transport"/>
    <property type="evidence" value="ECO:0007669"/>
    <property type="project" value="TreeGrafter"/>
</dbReference>
<dbReference type="GO" id="GO:1905515">
    <property type="term" value="P:non-motile cilium assembly"/>
    <property type="evidence" value="ECO:0007669"/>
    <property type="project" value="TreeGrafter"/>
</dbReference>
<feature type="region of interest" description="Disordered" evidence="3">
    <location>
        <begin position="1"/>
        <end position="22"/>
    </location>
</feature>
<dbReference type="InterPro" id="IPR019734">
    <property type="entry name" value="TPR_rpt"/>
</dbReference>
<organism evidence="4 5">
    <name type="scientific">Adineta ricciae</name>
    <name type="common">Rotifer</name>
    <dbReference type="NCBI Taxonomy" id="249248"/>
    <lineage>
        <taxon>Eukaryota</taxon>
        <taxon>Metazoa</taxon>
        <taxon>Spiralia</taxon>
        <taxon>Gnathifera</taxon>
        <taxon>Rotifera</taxon>
        <taxon>Eurotatoria</taxon>
        <taxon>Bdelloidea</taxon>
        <taxon>Adinetida</taxon>
        <taxon>Adinetidae</taxon>
        <taxon>Adineta</taxon>
    </lineage>
</organism>
<dbReference type="SUPFAM" id="SSF48452">
    <property type="entry name" value="TPR-like"/>
    <property type="match status" value="1"/>
</dbReference>
<dbReference type="PANTHER" id="PTHR44117:SF1">
    <property type="entry name" value="INTRAFLAGELLAR TRANSPORT PROTEIN 88 HOMOLOG"/>
    <property type="match status" value="1"/>
</dbReference>
<dbReference type="EMBL" id="CAJNOR010003648">
    <property type="protein sequence ID" value="CAF1434407.1"/>
    <property type="molecule type" value="Genomic_DNA"/>
</dbReference>
<feature type="region of interest" description="Disordered" evidence="3">
    <location>
        <begin position="813"/>
        <end position="840"/>
    </location>
</feature>
<comment type="caution">
    <text evidence="4">The sequence shown here is derived from an EMBL/GenBank/DDBJ whole genome shotgun (WGS) entry which is preliminary data.</text>
</comment>
<gene>
    <name evidence="4" type="ORF">XAT740_LOCUS35961</name>
</gene>
<dbReference type="Gene3D" id="1.25.40.10">
    <property type="entry name" value="Tetratricopeptide repeat domain"/>
    <property type="match status" value="2"/>
</dbReference>
<dbReference type="SMART" id="SM00028">
    <property type="entry name" value="TPR"/>
    <property type="match status" value="8"/>
</dbReference>
<feature type="repeat" description="TPR" evidence="1">
    <location>
        <begin position="498"/>
        <end position="531"/>
    </location>
</feature>
<dbReference type="InterPro" id="IPR011990">
    <property type="entry name" value="TPR-like_helical_dom_sf"/>
</dbReference>
<dbReference type="PANTHER" id="PTHR44117">
    <property type="entry name" value="INTRAFLAGELLAR TRANSPORT PROTEIN 88 HOMOLOG"/>
    <property type="match status" value="1"/>
</dbReference>
<dbReference type="GO" id="GO:0036064">
    <property type="term" value="C:ciliary basal body"/>
    <property type="evidence" value="ECO:0007669"/>
    <property type="project" value="TreeGrafter"/>
</dbReference>
<dbReference type="GO" id="GO:0097546">
    <property type="term" value="C:ciliary base"/>
    <property type="evidence" value="ECO:0007669"/>
    <property type="project" value="TreeGrafter"/>
</dbReference>
<dbReference type="Proteomes" id="UP000663828">
    <property type="component" value="Unassembled WGS sequence"/>
</dbReference>
<name>A0A815NBT5_ADIRI</name>
<evidence type="ECO:0000256" key="3">
    <source>
        <dbReference type="SAM" id="MobiDB-lite"/>
    </source>
</evidence>
<dbReference type="Pfam" id="PF00515">
    <property type="entry name" value="TPR_1"/>
    <property type="match status" value="1"/>
</dbReference>
<dbReference type="GO" id="GO:0097730">
    <property type="term" value="C:non-motile cilium"/>
    <property type="evidence" value="ECO:0007669"/>
    <property type="project" value="TreeGrafter"/>
</dbReference>
<feature type="compositionally biased region" description="Acidic residues" evidence="3">
    <location>
        <begin position="827"/>
        <end position="840"/>
    </location>
</feature>
<evidence type="ECO:0008006" key="6">
    <source>
        <dbReference type="Google" id="ProtNLM"/>
    </source>
</evidence>
<reference evidence="4" key="1">
    <citation type="submission" date="2021-02" db="EMBL/GenBank/DDBJ databases">
        <authorList>
            <person name="Nowell W R."/>
        </authorList>
    </citation>
    <scope>NUCLEOTIDE SEQUENCE</scope>
</reference>
<dbReference type="PROSITE" id="PS50005">
    <property type="entry name" value="TPR"/>
    <property type="match status" value="1"/>
</dbReference>
<accession>A0A815NBT5</accession>
<dbReference type="Pfam" id="PF13432">
    <property type="entry name" value="TPR_16"/>
    <property type="match status" value="1"/>
</dbReference>
<keyword evidence="1" id="KW-0802">TPR repeat</keyword>
<evidence type="ECO:0000313" key="5">
    <source>
        <dbReference type="Proteomes" id="UP000663828"/>
    </source>
</evidence>
<keyword evidence="5" id="KW-1185">Reference proteome</keyword>
<dbReference type="AlphaFoldDB" id="A0A815NBT5"/>
<feature type="compositionally biased region" description="Basic and acidic residues" evidence="3">
    <location>
        <begin position="813"/>
        <end position="824"/>
    </location>
</feature>
<dbReference type="GO" id="GO:0019894">
    <property type="term" value="F:kinesin binding"/>
    <property type="evidence" value="ECO:0007669"/>
    <property type="project" value="TreeGrafter"/>
</dbReference>
<evidence type="ECO:0000313" key="4">
    <source>
        <dbReference type="EMBL" id="CAF1434407.1"/>
    </source>
</evidence>
<evidence type="ECO:0000256" key="1">
    <source>
        <dbReference type="PROSITE-ProRule" id="PRU00339"/>
    </source>
</evidence>
<proteinExistence type="predicted"/>
<feature type="coiled-coil region" evidence="2">
    <location>
        <begin position="720"/>
        <end position="747"/>
    </location>
</feature>
<keyword evidence="2" id="KW-0175">Coiled coil</keyword>
<protein>
    <recommendedName>
        <fullName evidence="6">Intraflagellar transport protein 88-like protein</fullName>
    </recommendedName>
</protein>
<dbReference type="GO" id="GO:0005814">
    <property type="term" value="C:centriole"/>
    <property type="evidence" value="ECO:0007669"/>
    <property type="project" value="TreeGrafter"/>
</dbReference>
<evidence type="ECO:0000256" key="2">
    <source>
        <dbReference type="SAM" id="Coils"/>
    </source>
</evidence>